<protein>
    <recommendedName>
        <fullName evidence="1">Amidohydrolase-related domain-containing protein</fullName>
    </recommendedName>
</protein>
<keyword evidence="3" id="KW-1185">Reference proteome</keyword>
<organism evidence="2 3">
    <name type="scientific">Pontibacter amylolyticus</name>
    <dbReference type="NCBI Taxonomy" id="1424080"/>
    <lineage>
        <taxon>Bacteria</taxon>
        <taxon>Pseudomonadati</taxon>
        <taxon>Bacteroidota</taxon>
        <taxon>Cytophagia</taxon>
        <taxon>Cytophagales</taxon>
        <taxon>Hymenobacteraceae</taxon>
        <taxon>Pontibacter</taxon>
    </lineage>
</organism>
<evidence type="ECO:0000313" key="3">
    <source>
        <dbReference type="Proteomes" id="UP000634043"/>
    </source>
</evidence>
<dbReference type="PANTHER" id="PTHR43135:SF3">
    <property type="entry name" value="ALPHA-D-RIBOSE 1-METHYLPHOSPHONATE 5-TRIPHOSPHATE DIPHOSPHATASE"/>
    <property type="match status" value="1"/>
</dbReference>
<dbReference type="SUPFAM" id="SSF51556">
    <property type="entry name" value="Metallo-dependent hydrolases"/>
    <property type="match status" value="1"/>
</dbReference>
<proteinExistence type="predicted"/>
<dbReference type="InterPro" id="IPR051781">
    <property type="entry name" value="Metallo-dep_Hydrolase"/>
</dbReference>
<dbReference type="InterPro" id="IPR032466">
    <property type="entry name" value="Metal_Hydrolase"/>
</dbReference>
<feature type="domain" description="Amidohydrolase-related" evidence="1">
    <location>
        <begin position="33"/>
        <end position="130"/>
    </location>
</feature>
<dbReference type="InterPro" id="IPR006680">
    <property type="entry name" value="Amidohydro-rel"/>
</dbReference>
<dbReference type="Gene3D" id="2.30.40.10">
    <property type="entry name" value="Urease, subunit C, domain 1"/>
    <property type="match status" value="1"/>
</dbReference>
<gene>
    <name evidence="2" type="ORF">GCM10011323_22340</name>
</gene>
<name>A0ABQ1W7H9_9BACT</name>
<reference evidence="3" key="1">
    <citation type="journal article" date="2019" name="Int. J. Syst. Evol. Microbiol.">
        <title>The Global Catalogue of Microorganisms (GCM) 10K type strain sequencing project: providing services to taxonomists for standard genome sequencing and annotation.</title>
        <authorList>
            <consortium name="The Broad Institute Genomics Platform"/>
            <consortium name="The Broad Institute Genome Sequencing Center for Infectious Disease"/>
            <person name="Wu L."/>
            <person name="Ma J."/>
        </authorList>
    </citation>
    <scope>NUCLEOTIDE SEQUENCE [LARGE SCALE GENOMIC DNA]</scope>
    <source>
        <strain evidence="3">CGMCC 1.12749</strain>
    </source>
</reference>
<sequence length="133" mass="15163">MPTLYVTKKLLQYADQKELALQHLHFDEIQREVYRLHQNQILLLAGTDAPNLGINFHDDLLEELRLLKASGLSDFETLKTATINPAIAFNFLENQLIKENNKANFLLIDGDPTSDIESLSKIMGIWKSGTRIK</sequence>
<comment type="caution">
    <text evidence="2">The sequence shown here is derived from an EMBL/GenBank/DDBJ whole genome shotgun (WGS) entry which is preliminary data.</text>
</comment>
<dbReference type="InterPro" id="IPR011059">
    <property type="entry name" value="Metal-dep_hydrolase_composite"/>
</dbReference>
<evidence type="ECO:0000259" key="1">
    <source>
        <dbReference type="Pfam" id="PF01979"/>
    </source>
</evidence>
<dbReference type="PANTHER" id="PTHR43135">
    <property type="entry name" value="ALPHA-D-RIBOSE 1-METHYLPHOSPHONATE 5-TRIPHOSPHATE DIPHOSPHATASE"/>
    <property type="match status" value="1"/>
</dbReference>
<accession>A0ABQ1W7H9</accession>
<evidence type="ECO:0000313" key="2">
    <source>
        <dbReference type="EMBL" id="GGG17604.1"/>
    </source>
</evidence>
<dbReference type="EMBL" id="BMFP01000004">
    <property type="protein sequence ID" value="GGG17604.1"/>
    <property type="molecule type" value="Genomic_DNA"/>
</dbReference>
<dbReference type="Gene3D" id="3.20.20.140">
    <property type="entry name" value="Metal-dependent hydrolases"/>
    <property type="match status" value="1"/>
</dbReference>
<dbReference type="Proteomes" id="UP000634043">
    <property type="component" value="Unassembled WGS sequence"/>
</dbReference>
<dbReference type="Pfam" id="PF01979">
    <property type="entry name" value="Amidohydro_1"/>
    <property type="match status" value="1"/>
</dbReference>